<dbReference type="PANTHER" id="PTHR43616">
    <property type="entry name" value="GLYCEROL DEHYDROGENASE"/>
    <property type="match status" value="1"/>
</dbReference>
<dbReference type="PANTHER" id="PTHR43616:SF3">
    <property type="entry name" value="HYDROXYCARBOXYLATE DEHYDROGENASE A"/>
    <property type="match status" value="1"/>
</dbReference>
<keyword evidence="5" id="KW-1185">Reference proteome</keyword>
<evidence type="ECO:0000256" key="2">
    <source>
        <dbReference type="ARBA" id="ARBA00023002"/>
    </source>
</evidence>
<protein>
    <submittedName>
        <fullName evidence="4">Iron-containing alcohol dehydrogenase family protein</fullName>
    </submittedName>
</protein>
<proteinExistence type="predicted"/>
<evidence type="ECO:0000313" key="4">
    <source>
        <dbReference type="EMBL" id="MFD1798996.1"/>
    </source>
</evidence>
<dbReference type="SUPFAM" id="SSF56796">
    <property type="entry name" value="Dehydroquinate synthase-like"/>
    <property type="match status" value="1"/>
</dbReference>
<dbReference type="InterPro" id="IPR016205">
    <property type="entry name" value="Glycerol_DH"/>
</dbReference>
<gene>
    <name evidence="4" type="ORF">ACFSBK_03855</name>
</gene>
<feature type="domain" description="Alcohol dehydrogenase iron-type/glycerol dehydrogenase GldA" evidence="3">
    <location>
        <begin position="9"/>
        <end position="142"/>
    </location>
</feature>
<sequence length="375" mass="40979">MSLVVRTGPQEYECGIGVLDSLTSKLKARGIRKAVIVHGTNSWKRAETYLSHLINSEITLEFVAFNGECTYEEVNRIVERLKETHAEAIIGVGGGKLMDTVKYAAEKITGVQSILIPTLASNCAPWTPLSVMYTADGVCLGFDIHTKQVALLAIEPSLLLDAPVNYFVAGVADTLAKWYESDVILSRPEHQTNALLLISRAAALNCRDTIVNYGQQAVADIQTHSLTPAFIQVCETIIAVSGLVGGLGDEYARTTIAHAVHDKLTIFPETHVFLHGEKVAYGIMVQLAFEEKWVEVARLAVFYESLQLPKTLTDLNLSRLTDDQLAAFTASVALDNNLIQSGYEAAKEDIQKAIHSLEDYLGIKVVSETKMGESL</sequence>
<dbReference type="CDD" id="cd08172">
    <property type="entry name" value="GlyDH-like"/>
    <property type="match status" value="1"/>
</dbReference>
<evidence type="ECO:0000313" key="5">
    <source>
        <dbReference type="Proteomes" id="UP001597285"/>
    </source>
</evidence>
<dbReference type="EMBL" id="JBHUFF010000008">
    <property type="protein sequence ID" value="MFD1798996.1"/>
    <property type="molecule type" value="Genomic_DNA"/>
</dbReference>
<evidence type="ECO:0000256" key="1">
    <source>
        <dbReference type="ARBA" id="ARBA00022723"/>
    </source>
</evidence>
<name>A0ABW4NL47_9LACT</name>
<reference evidence="5" key="1">
    <citation type="journal article" date="2019" name="Int. J. Syst. Evol. Microbiol.">
        <title>The Global Catalogue of Microorganisms (GCM) 10K type strain sequencing project: providing services to taxonomists for standard genome sequencing and annotation.</title>
        <authorList>
            <consortium name="The Broad Institute Genomics Platform"/>
            <consortium name="The Broad Institute Genome Sequencing Center for Infectious Disease"/>
            <person name="Wu L."/>
            <person name="Ma J."/>
        </authorList>
    </citation>
    <scope>NUCLEOTIDE SEQUENCE [LARGE SCALE GENOMIC DNA]</scope>
    <source>
        <strain evidence="5">KCTC 42143</strain>
    </source>
</reference>
<dbReference type="PIRSF" id="PIRSF000112">
    <property type="entry name" value="Glycerol_dehydrogenase"/>
    <property type="match status" value="1"/>
</dbReference>
<dbReference type="Pfam" id="PF00465">
    <property type="entry name" value="Fe-ADH"/>
    <property type="match status" value="1"/>
</dbReference>
<keyword evidence="1" id="KW-0479">Metal-binding</keyword>
<evidence type="ECO:0000259" key="3">
    <source>
        <dbReference type="Pfam" id="PF00465"/>
    </source>
</evidence>
<dbReference type="Proteomes" id="UP001597285">
    <property type="component" value="Unassembled WGS sequence"/>
</dbReference>
<dbReference type="InterPro" id="IPR001670">
    <property type="entry name" value="ADH_Fe/GldA"/>
</dbReference>
<dbReference type="Gene3D" id="1.20.1090.10">
    <property type="entry name" value="Dehydroquinate synthase-like - alpha domain"/>
    <property type="match status" value="1"/>
</dbReference>
<dbReference type="RefSeq" id="WP_058919383.1">
    <property type="nucleotide sequence ID" value="NZ_JBHSQC010000015.1"/>
</dbReference>
<comment type="caution">
    <text evidence="4">The sequence shown here is derived from an EMBL/GenBank/DDBJ whole genome shotgun (WGS) entry which is preliminary data.</text>
</comment>
<keyword evidence="2" id="KW-0560">Oxidoreductase</keyword>
<dbReference type="Gene3D" id="3.40.50.1970">
    <property type="match status" value="1"/>
</dbReference>
<accession>A0ABW4NL47</accession>
<organism evidence="4 5">
    <name type="scientific">Carnobacterium antarcticum</name>
    <dbReference type="NCBI Taxonomy" id="2126436"/>
    <lineage>
        <taxon>Bacteria</taxon>
        <taxon>Bacillati</taxon>
        <taxon>Bacillota</taxon>
        <taxon>Bacilli</taxon>
        <taxon>Lactobacillales</taxon>
        <taxon>Carnobacteriaceae</taxon>
        <taxon>Carnobacterium</taxon>
    </lineage>
</organism>